<keyword evidence="3" id="KW-1185">Reference proteome</keyword>
<dbReference type="EMBL" id="CP109823">
    <property type="protein sequence ID" value="XAE53552.1"/>
    <property type="molecule type" value="Genomic_DNA"/>
</dbReference>
<proteinExistence type="predicted"/>
<dbReference type="Proteomes" id="UP001448498">
    <property type="component" value="Chromosome 2"/>
</dbReference>
<reference evidence="2 3" key="1">
    <citation type="submission" date="2022-10" db="EMBL/GenBank/DDBJ databases">
        <title>Genomic of Burkholderia cepacia PN-1.</title>
        <authorList>
            <person name="Yang Y."/>
            <person name="Guan H."/>
            <person name="Huang J."/>
        </authorList>
    </citation>
    <scope>NUCLEOTIDE SEQUENCE [LARGE SCALE GENOMIC DNA]</scope>
    <source>
        <strain evidence="2 3">PN-1</strain>
    </source>
</reference>
<name>A0ABZ3DX30_9BURK</name>
<accession>A0ABZ3DX30</accession>
<keyword evidence="1" id="KW-0732">Signal</keyword>
<dbReference type="RefSeq" id="WP_342706332.1">
    <property type="nucleotide sequence ID" value="NZ_CP109823.1"/>
</dbReference>
<sequence length="139" mass="14854">MILKPFSPSKGQSAVWKIVTVALIGAFGSSAWAAQKAAAPPFADGQQAGDAAPQVEVRADYSDYNGSTARYRGNVVAKVSGVTRYSAKSINVRPNGEVLMEDLQVQLGQEKLRTRRAVMPANATDGTVILKMEEAEVTR</sequence>
<evidence type="ECO:0000256" key="1">
    <source>
        <dbReference type="SAM" id="SignalP"/>
    </source>
</evidence>
<feature type="signal peptide" evidence="1">
    <location>
        <begin position="1"/>
        <end position="33"/>
    </location>
</feature>
<organism evidence="2 3">
    <name type="scientific">Burkholderia arboris</name>
    <dbReference type="NCBI Taxonomy" id="488730"/>
    <lineage>
        <taxon>Bacteria</taxon>
        <taxon>Pseudomonadati</taxon>
        <taxon>Pseudomonadota</taxon>
        <taxon>Betaproteobacteria</taxon>
        <taxon>Burkholderiales</taxon>
        <taxon>Burkholderiaceae</taxon>
        <taxon>Burkholderia</taxon>
        <taxon>Burkholderia cepacia complex</taxon>
    </lineage>
</organism>
<evidence type="ECO:0000313" key="2">
    <source>
        <dbReference type="EMBL" id="XAE53552.1"/>
    </source>
</evidence>
<evidence type="ECO:0000313" key="3">
    <source>
        <dbReference type="Proteomes" id="UP001448498"/>
    </source>
</evidence>
<protein>
    <submittedName>
        <fullName evidence="2">Uncharacterized protein</fullName>
    </submittedName>
</protein>
<gene>
    <name evidence="2" type="ORF">OHZ10_33520</name>
</gene>
<feature type="chain" id="PRO_5046096191" evidence="1">
    <location>
        <begin position="34"/>
        <end position="139"/>
    </location>
</feature>